<sequence length="64" mass="7105">MIKVTTVRKEIEAIVTGTMSQPDVIVASRAFVSKSLSSQVPQNYELANTLRLKPIFNLRKLTTA</sequence>
<protein>
    <submittedName>
        <fullName evidence="1">Uncharacterized protein</fullName>
    </submittedName>
</protein>
<organism evidence="1 2">
    <name type="scientific">Bradyrhizobium frederickii</name>
    <dbReference type="NCBI Taxonomy" id="2560054"/>
    <lineage>
        <taxon>Bacteria</taxon>
        <taxon>Pseudomonadati</taxon>
        <taxon>Pseudomonadota</taxon>
        <taxon>Alphaproteobacteria</taxon>
        <taxon>Hyphomicrobiales</taxon>
        <taxon>Nitrobacteraceae</taxon>
        <taxon>Bradyrhizobium</taxon>
    </lineage>
</organism>
<proteinExistence type="predicted"/>
<reference evidence="1 2" key="1">
    <citation type="submission" date="2019-03" db="EMBL/GenBank/DDBJ databases">
        <title>Bradyrhizobium strains diversity.</title>
        <authorList>
            <person name="Urquiaga M.C.O."/>
            <person name="Hungria M."/>
            <person name="Delamuta J.R.M."/>
            <person name="Klepa M.S."/>
        </authorList>
    </citation>
    <scope>NUCLEOTIDE SEQUENCE [LARGE SCALE GENOMIC DNA]</scope>
    <source>
        <strain evidence="1 2">CNPSo 3426</strain>
    </source>
</reference>
<evidence type="ECO:0000313" key="2">
    <source>
        <dbReference type="Proteomes" id="UP000297700"/>
    </source>
</evidence>
<dbReference type="RefSeq" id="WP_135167156.1">
    <property type="nucleotide sequence ID" value="NZ_SPQS01000028.1"/>
</dbReference>
<dbReference type="AlphaFoldDB" id="A0A4Y9NRF0"/>
<gene>
    <name evidence="1" type="ORF">E4K64_33510</name>
</gene>
<comment type="caution">
    <text evidence="1">The sequence shown here is derived from an EMBL/GenBank/DDBJ whole genome shotgun (WGS) entry which is preliminary data.</text>
</comment>
<evidence type="ECO:0000313" key="1">
    <source>
        <dbReference type="EMBL" id="TFV69293.1"/>
    </source>
</evidence>
<accession>A0A4Y9NRF0</accession>
<dbReference type="Proteomes" id="UP000297700">
    <property type="component" value="Unassembled WGS sequence"/>
</dbReference>
<dbReference type="EMBL" id="SPQS01000028">
    <property type="protein sequence ID" value="TFV69293.1"/>
    <property type="molecule type" value="Genomic_DNA"/>
</dbReference>
<name>A0A4Y9NRF0_9BRAD</name>